<organism evidence="5 6">
    <name type="scientific">Parasedimentitalea denitrificans</name>
    <dbReference type="NCBI Taxonomy" id="2211118"/>
    <lineage>
        <taxon>Bacteria</taxon>
        <taxon>Pseudomonadati</taxon>
        <taxon>Pseudomonadota</taxon>
        <taxon>Alphaproteobacteria</taxon>
        <taxon>Rhodobacterales</taxon>
        <taxon>Paracoccaceae</taxon>
        <taxon>Parasedimentitalea</taxon>
    </lineage>
</organism>
<keyword evidence="6" id="KW-1185">Reference proteome</keyword>
<dbReference type="CDD" id="cd02247">
    <property type="entry name" value="cupin_pirin_C"/>
    <property type="match status" value="1"/>
</dbReference>
<evidence type="ECO:0000259" key="3">
    <source>
        <dbReference type="Pfam" id="PF02678"/>
    </source>
</evidence>
<evidence type="ECO:0000259" key="4">
    <source>
        <dbReference type="Pfam" id="PF05726"/>
    </source>
</evidence>
<dbReference type="InterPro" id="IPR008778">
    <property type="entry name" value="Pirin_C_dom"/>
</dbReference>
<dbReference type="EMBL" id="QHLQ01000054">
    <property type="protein sequence ID" value="NIZ63508.1"/>
    <property type="molecule type" value="Genomic_DNA"/>
</dbReference>
<dbReference type="SUPFAM" id="SSF51182">
    <property type="entry name" value="RmlC-like cupins"/>
    <property type="match status" value="1"/>
</dbReference>
<dbReference type="Proteomes" id="UP001429564">
    <property type="component" value="Unassembled WGS sequence"/>
</dbReference>
<dbReference type="Gene3D" id="2.60.120.10">
    <property type="entry name" value="Jelly Rolls"/>
    <property type="match status" value="2"/>
</dbReference>
<feature type="domain" description="Pirin N-terminal" evidence="3">
    <location>
        <begin position="72"/>
        <end position="155"/>
    </location>
</feature>
<sequence>MERRVLKSTDFPVIVPSVGLYSTQETNMTVQYADQTHMSQAAIIRSQQGENMTRGDGFEALSFVHRQLDGLMDPLIMVDHFTMTEPTFGAHAHAGISAVSVLFEDSTGSFRNRDSLGNDIELAPGDLYWLKAARGAVHDEAPTPGSRTHALQIFVNLPTAQKLDEPSARHVPAAEMPVIENSGHRVRVMTGKSNGVVGATPPALPFTILDISLQASGSFTHRPDPGDAAWLHVIRGEIEAEIDGVRHRLSTDAALATHGADEIRLLSGEGGQAVLLSGAPLREPFVQKGPFAMRDVDQLAAVIAAHAAGELGTID</sequence>
<evidence type="ECO:0000256" key="1">
    <source>
        <dbReference type="ARBA" id="ARBA00008416"/>
    </source>
</evidence>
<gene>
    <name evidence="5" type="ORF">DL239_21360</name>
</gene>
<evidence type="ECO:0000313" key="5">
    <source>
        <dbReference type="EMBL" id="NIZ63508.1"/>
    </source>
</evidence>
<comment type="similarity">
    <text evidence="1 2">Belongs to the pirin family.</text>
</comment>
<evidence type="ECO:0000256" key="2">
    <source>
        <dbReference type="RuleBase" id="RU003457"/>
    </source>
</evidence>
<reference evidence="5 6" key="1">
    <citation type="submission" date="2018-05" db="EMBL/GenBank/DDBJ databases">
        <authorList>
            <person name="Zhang Y.-J."/>
        </authorList>
    </citation>
    <scope>NUCLEOTIDE SEQUENCE [LARGE SCALE GENOMIC DNA]</scope>
    <source>
        <strain evidence="5 6">CY04</strain>
    </source>
</reference>
<dbReference type="Pfam" id="PF02678">
    <property type="entry name" value="Pirin"/>
    <property type="match status" value="1"/>
</dbReference>
<dbReference type="Pfam" id="PF05726">
    <property type="entry name" value="Pirin_C"/>
    <property type="match status" value="1"/>
</dbReference>
<accession>A0ABX0WF94</accession>
<feature type="domain" description="Pirin C-terminal" evidence="4">
    <location>
        <begin position="209"/>
        <end position="310"/>
    </location>
</feature>
<name>A0ABX0WF94_9RHOB</name>
<dbReference type="InterPro" id="IPR011051">
    <property type="entry name" value="RmlC_Cupin_sf"/>
</dbReference>
<evidence type="ECO:0000313" key="6">
    <source>
        <dbReference type="Proteomes" id="UP001429564"/>
    </source>
</evidence>
<dbReference type="InterPro" id="IPR014710">
    <property type="entry name" value="RmlC-like_jellyroll"/>
</dbReference>
<protein>
    <submittedName>
        <fullName evidence="5">Pirin family protein</fullName>
    </submittedName>
</protein>
<comment type="caution">
    <text evidence="5">The sequence shown here is derived from an EMBL/GenBank/DDBJ whole genome shotgun (WGS) entry which is preliminary data.</text>
</comment>
<dbReference type="PANTHER" id="PTHR13903:SF8">
    <property type="entry name" value="PIRIN"/>
    <property type="match status" value="1"/>
</dbReference>
<dbReference type="InterPro" id="IPR012093">
    <property type="entry name" value="Pirin"/>
</dbReference>
<dbReference type="PIRSF" id="PIRSF006232">
    <property type="entry name" value="Pirin"/>
    <property type="match status" value="1"/>
</dbReference>
<dbReference type="PANTHER" id="PTHR13903">
    <property type="entry name" value="PIRIN-RELATED"/>
    <property type="match status" value="1"/>
</dbReference>
<dbReference type="InterPro" id="IPR003829">
    <property type="entry name" value="Pirin_N_dom"/>
</dbReference>
<proteinExistence type="inferred from homology"/>